<dbReference type="Proteomes" id="UP000037035">
    <property type="component" value="Unassembled WGS sequence"/>
</dbReference>
<dbReference type="GO" id="GO:0030150">
    <property type="term" value="P:protein import into mitochondrial matrix"/>
    <property type="evidence" value="ECO:0007669"/>
    <property type="project" value="InterPro"/>
</dbReference>
<dbReference type="OrthoDB" id="10262892at2759"/>
<accession>A0A0L6VM16</accession>
<dbReference type="AlphaFoldDB" id="A0A0L6VM16"/>
<evidence type="ECO:0000256" key="7">
    <source>
        <dbReference type="ARBA" id="ARBA00022927"/>
    </source>
</evidence>
<proteinExistence type="inferred from homology"/>
<name>A0A0L6VM16_9BASI</name>
<evidence type="ECO:0000256" key="3">
    <source>
        <dbReference type="ARBA" id="ARBA00013571"/>
    </source>
</evidence>
<gene>
    <name evidence="13" type="ORF">VP01_1378g3</name>
</gene>
<dbReference type="EMBL" id="LAVV01004209">
    <property type="protein sequence ID" value="KNZ61617.1"/>
    <property type="molecule type" value="Genomic_DNA"/>
</dbReference>
<evidence type="ECO:0000256" key="12">
    <source>
        <dbReference type="ARBA" id="ARBA00031407"/>
    </source>
</evidence>
<keyword evidence="10" id="KW-0472">Membrane</keyword>
<keyword evidence="9" id="KW-0496">Mitochondrion</keyword>
<evidence type="ECO:0000256" key="4">
    <source>
        <dbReference type="ARBA" id="ARBA00020721"/>
    </source>
</evidence>
<dbReference type="GO" id="GO:0005744">
    <property type="term" value="C:TIM23 mitochondrial import inner membrane translocase complex"/>
    <property type="evidence" value="ECO:0007669"/>
    <property type="project" value="InterPro"/>
</dbReference>
<comment type="caution">
    <text evidence="13">The sequence shown here is derived from an EMBL/GenBank/DDBJ whole genome shotgun (WGS) entry which is preliminary data.</text>
</comment>
<sequence>MTYKESVGLNWNVADSLPRIAQSLPRIVSQVVILGSQILGKAFVEAYRQAARSEFFFPILVLRGSGSLTMAIRGWLDLDARSGTSHAAGAGERGGGANLGSMAGDGSVITRKHKMTVDEACQILNVKNVPFSEGPSHPIVSEELANMLKAYERMYQANEKTSKYLLSKVVRAKDRISAEVELTQNSKPQP</sequence>
<dbReference type="VEuPathDB" id="FungiDB:VP01_1378g3"/>
<evidence type="ECO:0000313" key="14">
    <source>
        <dbReference type="Proteomes" id="UP000037035"/>
    </source>
</evidence>
<evidence type="ECO:0000256" key="9">
    <source>
        <dbReference type="ARBA" id="ARBA00023128"/>
    </source>
</evidence>
<evidence type="ECO:0000256" key="1">
    <source>
        <dbReference type="ARBA" id="ARBA00004637"/>
    </source>
</evidence>
<evidence type="ECO:0000256" key="6">
    <source>
        <dbReference type="ARBA" id="ARBA00022792"/>
    </source>
</evidence>
<evidence type="ECO:0000256" key="8">
    <source>
        <dbReference type="ARBA" id="ARBA00023010"/>
    </source>
</evidence>
<keyword evidence="5" id="KW-0813">Transport</keyword>
<comment type="similarity">
    <text evidence="2">Belongs to the TIM16/PAM16 family.</text>
</comment>
<dbReference type="PANTHER" id="PTHR12388:SF0">
    <property type="entry name" value="MITOCHONDRIAL IMPORT INNER MEMBRANE TRANSLOCASE SUBUNIT TIM16"/>
    <property type="match status" value="1"/>
</dbReference>
<keyword evidence="8" id="KW-0811">Translocation</keyword>
<dbReference type="Gene3D" id="1.10.287.110">
    <property type="entry name" value="DnaJ domain"/>
    <property type="match status" value="1"/>
</dbReference>
<keyword evidence="7" id="KW-0653">Protein transport</keyword>
<evidence type="ECO:0000313" key="13">
    <source>
        <dbReference type="EMBL" id="KNZ61617.1"/>
    </source>
</evidence>
<keyword evidence="6" id="KW-0999">Mitochondrion inner membrane</keyword>
<evidence type="ECO:0000256" key="5">
    <source>
        <dbReference type="ARBA" id="ARBA00022448"/>
    </source>
</evidence>
<protein>
    <recommendedName>
        <fullName evidence="4">Mitochondrial import inner membrane translocase subunit TIM16</fullName>
    </recommendedName>
    <alternativeName>
        <fullName evidence="3">Mitochondrial import inner membrane translocase subunit tim16</fullName>
    </alternativeName>
    <alternativeName>
        <fullName evidence="11 12">Presequence translocated-associated motor subunit PAM16</fullName>
    </alternativeName>
</protein>
<dbReference type="STRING" id="27349.A0A0L6VM16"/>
<evidence type="ECO:0000256" key="2">
    <source>
        <dbReference type="ARBA" id="ARBA00008817"/>
    </source>
</evidence>
<keyword evidence="14" id="KW-1185">Reference proteome</keyword>
<dbReference type="Pfam" id="PF03656">
    <property type="entry name" value="Pam16"/>
    <property type="match status" value="1"/>
</dbReference>
<dbReference type="PANTHER" id="PTHR12388">
    <property type="entry name" value="MITOCHONDRIA ASSOCIATED GRANULOCYTE MACROPHAGE CSF SIGNALING MOLECULE"/>
    <property type="match status" value="1"/>
</dbReference>
<evidence type="ECO:0000256" key="11">
    <source>
        <dbReference type="ARBA" id="ARBA00030422"/>
    </source>
</evidence>
<dbReference type="InterPro" id="IPR036869">
    <property type="entry name" value="J_dom_sf"/>
</dbReference>
<reference evidence="13 14" key="1">
    <citation type="submission" date="2015-08" db="EMBL/GenBank/DDBJ databases">
        <title>Next Generation Sequencing and Analysis of the Genome of Puccinia sorghi L Schw, the Causal Agent of Maize Common Rust.</title>
        <authorList>
            <person name="Rochi L."/>
            <person name="Burguener G."/>
            <person name="Darino M."/>
            <person name="Turjanski A."/>
            <person name="Kreff E."/>
            <person name="Dieguez M.J."/>
            <person name="Sacco F."/>
        </authorList>
    </citation>
    <scope>NUCLEOTIDE SEQUENCE [LARGE SCALE GENOMIC DNA]</scope>
    <source>
        <strain evidence="13 14">RO10H11247</strain>
    </source>
</reference>
<dbReference type="InterPro" id="IPR005341">
    <property type="entry name" value="Tim16"/>
</dbReference>
<evidence type="ECO:0000256" key="10">
    <source>
        <dbReference type="ARBA" id="ARBA00023136"/>
    </source>
</evidence>
<comment type="subcellular location">
    <subcellularLocation>
        <location evidence="1">Mitochondrion inner membrane</location>
        <topology evidence="1">Peripheral membrane protein</topology>
    </subcellularLocation>
</comment>
<organism evidence="13 14">
    <name type="scientific">Puccinia sorghi</name>
    <dbReference type="NCBI Taxonomy" id="27349"/>
    <lineage>
        <taxon>Eukaryota</taxon>
        <taxon>Fungi</taxon>
        <taxon>Dikarya</taxon>
        <taxon>Basidiomycota</taxon>
        <taxon>Pucciniomycotina</taxon>
        <taxon>Pucciniomycetes</taxon>
        <taxon>Pucciniales</taxon>
        <taxon>Pucciniaceae</taxon>
        <taxon>Puccinia</taxon>
    </lineage>
</organism>